<dbReference type="PANTHER" id="PTHR30469">
    <property type="entry name" value="MULTIDRUG RESISTANCE PROTEIN MDTA"/>
    <property type="match status" value="1"/>
</dbReference>
<feature type="domain" description="Multidrug resistance protein MdtA-like barrel-sandwich hybrid" evidence="2">
    <location>
        <begin position="81"/>
        <end position="201"/>
    </location>
</feature>
<dbReference type="Gene3D" id="2.40.420.20">
    <property type="match status" value="1"/>
</dbReference>
<dbReference type="RefSeq" id="WP_226695359.1">
    <property type="nucleotide sequence ID" value="NZ_JAJAPX010000002.1"/>
</dbReference>
<name>A0A9X1L6V3_9FLAO</name>
<dbReference type="Gene3D" id="2.40.30.170">
    <property type="match status" value="1"/>
</dbReference>
<sequence>MKKNHMSKAVKSLMILILLICFNCTQKKDKPEEEEFIDKKAHGIQKNEVSVALLEQKPFKRELVSNGKLIAIQKNVLKFEVGERLEKLYVANGDLVKKGQTLAVLKPYKFKQKLDKATISLKKATLDFKDQLLGRGYDYDVKDSIPKNIYEMVAIRSGYDDALRDLEDAKYELRSSKLVAPFSGRVANIESKQFEQVSVGRDFMTLINDSTFEVEFHLIESEVGDVRVNDQVEIVPFALEKTYQGKITTINPIVEKNGTILVKALVKNDGQLIEGMNVKVLIQKDIPDQLVVPKEAVILRQNQEVLFKVVDGRAFWTYVLTTNENSKHYAVIPHPDKSSAKLTPGDSIIVSGNLNLAHDSEVVVKK</sequence>
<dbReference type="EMBL" id="JAJAPX010000002">
    <property type="protein sequence ID" value="MCB4807934.1"/>
    <property type="molecule type" value="Genomic_DNA"/>
</dbReference>
<dbReference type="PANTHER" id="PTHR30469:SF15">
    <property type="entry name" value="HLYD FAMILY OF SECRETION PROTEINS"/>
    <property type="match status" value="1"/>
</dbReference>
<evidence type="ECO:0000259" key="2">
    <source>
        <dbReference type="Pfam" id="PF25917"/>
    </source>
</evidence>
<dbReference type="GO" id="GO:0015562">
    <property type="term" value="F:efflux transmembrane transporter activity"/>
    <property type="evidence" value="ECO:0007669"/>
    <property type="project" value="TreeGrafter"/>
</dbReference>
<dbReference type="InterPro" id="IPR006143">
    <property type="entry name" value="RND_pump_MFP"/>
</dbReference>
<dbReference type="AlphaFoldDB" id="A0A9X1L6V3"/>
<keyword evidence="4" id="KW-1185">Reference proteome</keyword>
<proteinExistence type="inferred from homology"/>
<evidence type="ECO:0000256" key="1">
    <source>
        <dbReference type="ARBA" id="ARBA00009477"/>
    </source>
</evidence>
<evidence type="ECO:0000313" key="3">
    <source>
        <dbReference type="EMBL" id="MCB4807934.1"/>
    </source>
</evidence>
<dbReference type="InterPro" id="IPR058625">
    <property type="entry name" value="MdtA-like_BSH"/>
</dbReference>
<protein>
    <submittedName>
        <fullName evidence="3">Efflux RND transporter periplasmic adaptor subunit</fullName>
    </submittedName>
</protein>
<evidence type="ECO:0000313" key="4">
    <source>
        <dbReference type="Proteomes" id="UP001139286"/>
    </source>
</evidence>
<comment type="similarity">
    <text evidence="1">Belongs to the membrane fusion protein (MFP) (TC 8.A.1) family.</text>
</comment>
<dbReference type="Pfam" id="PF25917">
    <property type="entry name" value="BSH_RND"/>
    <property type="match status" value="1"/>
</dbReference>
<dbReference type="Gene3D" id="2.40.50.100">
    <property type="match status" value="1"/>
</dbReference>
<dbReference type="Proteomes" id="UP001139286">
    <property type="component" value="Unassembled WGS sequence"/>
</dbReference>
<dbReference type="SUPFAM" id="SSF111369">
    <property type="entry name" value="HlyD-like secretion proteins"/>
    <property type="match status" value="1"/>
</dbReference>
<organism evidence="3 4">
    <name type="scientific">Neotamlana sargassicola</name>
    <dbReference type="NCBI Taxonomy" id="2883125"/>
    <lineage>
        <taxon>Bacteria</taxon>
        <taxon>Pseudomonadati</taxon>
        <taxon>Bacteroidota</taxon>
        <taxon>Flavobacteriia</taxon>
        <taxon>Flavobacteriales</taxon>
        <taxon>Flavobacteriaceae</taxon>
        <taxon>Neotamlana</taxon>
    </lineage>
</organism>
<reference evidence="3" key="1">
    <citation type="submission" date="2021-10" db="EMBL/GenBank/DDBJ databases">
        <title>Tamlana sargassums sp. nov., and Tamlana laminarinivorans sp. nov., two new bacteria isolated from the brown alga.</title>
        <authorList>
            <person name="Li J."/>
        </authorList>
    </citation>
    <scope>NUCLEOTIDE SEQUENCE</scope>
    <source>
        <strain evidence="3">62-3</strain>
    </source>
</reference>
<accession>A0A9X1L6V3</accession>
<comment type="caution">
    <text evidence="3">The sequence shown here is derived from an EMBL/GenBank/DDBJ whole genome shotgun (WGS) entry which is preliminary data.</text>
</comment>
<dbReference type="NCBIfam" id="TIGR01730">
    <property type="entry name" value="RND_mfp"/>
    <property type="match status" value="1"/>
</dbReference>
<dbReference type="GO" id="GO:1990281">
    <property type="term" value="C:efflux pump complex"/>
    <property type="evidence" value="ECO:0007669"/>
    <property type="project" value="TreeGrafter"/>
</dbReference>
<gene>
    <name evidence="3" type="ORF">LG651_06690</name>
</gene>